<dbReference type="GO" id="GO:0006265">
    <property type="term" value="P:DNA topological change"/>
    <property type="evidence" value="ECO:0007669"/>
    <property type="project" value="InterPro"/>
</dbReference>
<comment type="similarity">
    <text evidence="2">Belongs to the type IA topoisomerase family.</text>
</comment>
<evidence type="ECO:0000256" key="7">
    <source>
        <dbReference type="ARBA" id="ARBA00023125"/>
    </source>
</evidence>
<dbReference type="Pfam" id="PF13342">
    <property type="entry name" value="Toprim_Crpt"/>
    <property type="match status" value="1"/>
</dbReference>
<dbReference type="InterPro" id="IPR013825">
    <property type="entry name" value="Topo_IA_cen_sub2"/>
</dbReference>
<dbReference type="EC" id="5.6.2.1" evidence="3"/>
<dbReference type="InterPro" id="IPR003601">
    <property type="entry name" value="Topo_IA_2"/>
</dbReference>
<dbReference type="EMBL" id="JACXAH010000012">
    <property type="protein sequence ID" value="MBD1372637.1"/>
    <property type="molecule type" value="Genomic_DNA"/>
</dbReference>
<keyword evidence="16" id="KW-1185">Reference proteome</keyword>
<dbReference type="PANTHER" id="PTHR11390">
    <property type="entry name" value="PROKARYOTIC DNA TOPOISOMERASE"/>
    <property type="match status" value="1"/>
</dbReference>
<dbReference type="CDD" id="cd00186">
    <property type="entry name" value="TOP1Ac"/>
    <property type="match status" value="1"/>
</dbReference>
<dbReference type="PRINTS" id="PR00417">
    <property type="entry name" value="PRTPISMRASEI"/>
</dbReference>
<reference evidence="15" key="1">
    <citation type="submission" date="2020-09" db="EMBL/GenBank/DDBJ databases">
        <title>A novel bacterium of genus Hazenella, isolated from South China Sea.</title>
        <authorList>
            <person name="Huang H."/>
            <person name="Mo K."/>
            <person name="Hu Y."/>
        </authorList>
    </citation>
    <scope>NUCLEOTIDE SEQUENCE</scope>
    <source>
        <strain evidence="15">IB182357</strain>
    </source>
</reference>
<evidence type="ECO:0000256" key="5">
    <source>
        <dbReference type="ARBA" id="ARBA00022842"/>
    </source>
</evidence>
<organism evidence="15 16">
    <name type="scientific">Polycladospora coralii</name>
    <dbReference type="NCBI Taxonomy" id="2771432"/>
    <lineage>
        <taxon>Bacteria</taxon>
        <taxon>Bacillati</taxon>
        <taxon>Bacillota</taxon>
        <taxon>Bacilli</taxon>
        <taxon>Bacillales</taxon>
        <taxon>Thermoactinomycetaceae</taxon>
        <taxon>Polycladospora</taxon>
    </lineage>
</organism>
<dbReference type="PROSITE" id="PS00396">
    <property type="entry name" value="TOPO_IA_1"/>
    <property type="match status" value="1"/>
</dbReference>
<gene>
    <name evidence="15" type="ORF">IC620_09750</name>
</gene>
<dbReference type="Gene3D" id="1.10.460.10">
    <property type="entry name" value="Topoisomerase I, domain 2"/>
    <property type="match status" value="1"/>
</dbReference>
<dbReference type="Proteomes" id="UP000661691">
    <property type="component" value="Unassembled WGS sequence"/>
</dbReference>
<accession>A0A926NA20</accession>
<evidence type="ECO:0000256" key="8">
    <source>
        <dbReference type="ARBA" id="ARBA00023235"/>
    </source>
</evidence>
<dbReference type="NCBIfam" id="NF005829">
    <property type="entry name" value="PRK07726.1"/>
    <property type="match status" value="1"/>
</dbReference>
<dbReference type="CDD" id="cd03362">
    <property type="entry name" value="TOPRIM_TopoIA_TopoIII"/>
    <property type="match status" value="1"/>
</dbReference>
<dbReference type="RefSeq" id="WP_191142063.1">
    <property type="nucleotide sequence ID" value="NZ_JACXAH010000012.1"/>
</dbReference>
<dbReference type="SMART" id="SM00436">
    <property type="entry name" value="TOP1Bc"/>
    <property type="match status" value="1"/>
</dbReference>
<evidence type="ECO:0000313" key="15">
    <source>
        <dbReference type="EMBL" id="MBD1372637.1"/>
    </source>
</evidence>
<keyword evidence="7" id="KW-0238">DNA-binding</keyword>
<dbReference type="Gene3D" id="2.70.20.10">
    <property type="entry name" value="Topoisomerase I, domain 3"/>
    <property type="match status" value="1"/>
</dbReference>
<evidence type="ECO:0000256" key="6">
    <source>
        <dbReference type="ARBA" id="ARBA00023029"/>
    </source>
</evidence>
<dbReference type="SUPFAM" id="SSF56712">
    <property type="entry name" value="Prokaryotic type I DNA topoisomerase"/>
    <property type="match status" value="1"/>
</dbReference>
<proteinExistence type="inferred from homology"/>
<dbReference type="InterPro" id="IPR000380">
    <property type="entry name" value="Topo_IA"/>
</dbReference>
<dbReference type="NCBIfam" id="TIGR01056">
    <property type="entry name" value="topB"/>
    <property type="match status" value="1"/>
</dbReference>
<keyword evidence="6" id="KW-0799">Topoisomerase</keyword>
<dbReference type="InterPro" id="IPR013826">
    <property type="entry name" value="Topo_IA_cen_sub3"/>
</dbReference>
<protein>
    <recommendedName>
        <fullName evidence="3">DNA topoisomerase</fullName>
        <ecNumber evidence="3">5.6.2.1</ecNumber>
    </recommendedName>
    <alternativeName>
        <fullName evidence="12">Omega-protein</fullName>
    </alternativeName>
    <alternativeName>
        <fullName evidence="11">Relaxing enzyme</fullName>
    </alternativeName>
    <alternativeName>
        <fullName evidence="9">Swivelase</fullName>
    </alternativeName>
    <alternativeName>
        <fullName evidence="10">Untwisting enzyme</fullName>
    </alternativeName>
</protein>
<dbReference type="InterPro" id="IPR005738">
    <property type="entry name" value="TopoIII"/>
</dbReference>
<feature type="domain" description="Toprim" evidence="13">
    <location>
        <begin position="1"/>
        <end position="139"/>
    </location>
</feature>
<evidence type="ECO:0000256" key="11">
    <source>
        <dbReference type="ARBA" id="ARBA00032235"/>
    </source>
</evidence>
<evidence type="ECO:0000313" key="16">
    <source>
        <dbReference type="Proteomes" id="UP000661691"/>
    </source>
</evidence>
<dbReference type="InterPro" id="IPR023406">
    <property type="entry name" value="Topo_IA_AS"/>
</dbReference>
<keyword evidence="8" id="KW-0413">Isomerase</keyword>
<dbReference type="SMART" id="SM00493">
    <property type="entry name" value="TOPRIM"/>
    <property type="match status" value="1"/>
</dbReference>
<comment type="caution">
    <text evidence="15">The sequence shown here is derived from an EMBL/GenBank/DDBJ whole genome shotgun (WGS) entry which is preliminary data.</text>
</comment>
<dbReference type="InterPro" id="IPR006171">
    <property type="entry name" value="TOPRIM_dom"/>
</dbReference>
<comment type="catalytic activity">
    <reaction evidence="1">
        <text>ATP-independent breakage of single-stranded DNA, followed by passage and rejoining.</text>
        <dbReference type="EC" id="5.6.2.1"/>
    </reaction>
</comment>
<dbReference type="PANTHER" id="PTHR11390:SF21">
    <property type="entry name" value="DNA TOPOISOMERASE 3-ALPHA"/>
    <property type="match status" value="1"/>
</dbReference>
<name>A0A926NA20_9BACL</name>
<dbReference type="SMART" id="SM00437">
    <property type="entry name" value="TOP1Ac"/>
    <property type="match status" value="1"/>
</dbReference>
<evidence type="ECO:0000256" key="3">
    <source>
        <dbReference type="ARBA" id="ARBA00012891"/>
    </source>
</evidence>
<dbReference type="InterPro" id="IPR013824">
    <property type="entry name" value="Topo_IA_cen_sub1"/>
</dbReference>
<evidence type="ECO:0000259" key="14">
    <source>
        <dbReference type="PROSITE" id="PS52039"/>
    </source>
</evidence>
<evidence type="ECO:0000256" key="12">
    <source>
        <dbReference type="ARBA" id="ARBA00032877"/>
    </source>
</evidence>
<dbReference type="InterPro" id="IPR003602">
    <property type="entry name" value="Topo_IA_DNA-bd_dom"/>
</dbReference>
<dbReference type="Gene3D" id="1.10.290.10">
    <property type="entry name" value="Topoisomerase I, domain 4"/>
    <property type="match status" value="1"/>
</dbReference>
<dbReference type="GO" id="GO:0043597">
    <property type="term" value="C:cytoplasmic replication fork"/>
    <property type="evidence" value="ECO:0007669"/>
    <property type="project" value="TreeGrafter"/>
</dbReference>
<dbReference type="Pfam" id="PF01751">
    <property type="entry name" value="Toprim"/>
    <property type="match status" value="1"/>
</dbReference>
<dbReference type="GO" id="GO:0006310">
    <property type="term" value="P:DNA recombination"/>
    <property type="evidence" value="ECO:0007669"/>
    <property type="project" value="TreeGrafter"/>
</dbReference>
<dbReference type="GO" id="GO:0046872">
    <property type="term" value="F:metal ion binding"/>
    <property type="evidence" value="ECO:0007669"/>
    <property type="project" value="UniProtKB-KW"/>
</dbReference>
<evidence type="ECO:0000256" key="2">
    <source>
        <dbReference type="ARBA" id="ARBA00009446"/>
    </source>
</evidence>
<dbReference type="InterPro" id="IPR034144">
    <property type="entry name" value="TOPRIM_TopoIII"/>
</dbReference>
<dbReference type="Gene3D" id="3.40.50.140">
    <property type="match status" value="1"/>
</dbReference>
<evidence type="ECO:0000256" key="4">
    <source>
        <dbReference type="ARBA" id="ARBA00022723"/>
    </source>
</evidence>
<keyword evidence="4" id="KW-0479">Metal-binding</keyword>
<evidence type="ECO:0000256" key="10">
    <source>
        <dbReference type="ARBA" id="ARBA00031985"/>
    </source>
</evidence>
<keyword evidence="5" id="KW-0460">Magnesium</keyword>
<dbReference type="InterPro" id="IPR013497">
    <property type="entry name" value="Topo_IA_cen"/>
</dbReference>
<evidence type="ECO:0000256" key="1">
    <source>
        <dbReference type="ARBA" id="ARBA00000213"/>
    </source>
</evidence>
<dbReference type="InterPro" id="IPR023405">
    <property type="entry name" value="Topo_IA_core_domain"/>
</dbReference>
<evidence type="ECO:0000259" key="13">
    <source>
        <dbReference type="PROSITE" id="PS50880"/>
    </source>
</evidence>
<dbReference type="GO" id="GO:0006281">
    <property type="term" value="P:DNA repair"/>
    <property type="evidence" value="ECO:0007669"/>
    <property type="project" value="TreeGrafter"/>
</dbReference>
<dbReference type="AlphaFoldDB" id="A0A926NA20"/>
<dbReference type="InterPro" id="IPR025589">
    <property type="entry name" value="Toprim_C_rpt"/>
</dbReference>
<dbReference type="Pfam" id="PF01131">
    <property type="entry name" value="Topoisom_bac"/>
    <property type="match status" value="1"/>
</dbReference>
<dbReference type="PROSITE" id="PS52039">
    <property type="entry name" value="TOPO_IA_2"/>
    <property type="match status" value="1"/>
</dbReference>
<feature type="domain" description="Topo IA-type catalytic" evidence="14">
    <location>
        <begin position="156"/>
        <end position="587"/>
    </location>
</feature>
<evidence type="ECO:0000256" key="9">
    <source>
        <dbReference type="ARBA" id="ARBA00030003"/>
    </source>
</evidence>
<dbReference type="PROSITE" id="PS50880">
    <property type="entry name" value="TOPRIM"/>
    <property type="match status" value="1"/>
</dbReference>
<sequence length="702" mass="79238">MVVILAEKPDQARKLASPFPHRRQKNHIEIQHCSLFKQGATVVWAIGHLVTLAEPERYESNWKKWNLHDLPLIPESFQHQIVAEKAHHYKEIKKHLLSASEIIIATDPAREGELIARWIIQMAGATRKPIKRLWSSSLTSDAIIQAFQNLRTGKSTEPIYHEALARSYSDWLVGMNASRVYTLLLQAKGVAGVFSAGRVQTPLLTLIRKREVEIENFKPEHFWELVGEFHTENEDLYTGKHRKRFTDRAEAYALFERLQGLPGVITDVTADLKRIAPPKLHSLSTLQTKMNRRFKLSPTQILNVVQGLYEKGYVSYPRTDSQYVGKAEANTFPELLARLSASFAIPDPPQKVLQNKRYVNDAKVTDHHAILPTTQLPFLNKLNTNERQVYDEIARSFIAIHAPDYRYRETIIQTTVENVDFKSVGRVPIDFGWKKYLDEVKKEAKKDEMILPSVTKGEKVRAHISPKEGMTQAPKPYTEGQLIQLMKTAGKHIEDENIESKAIGLGTEATRAGMIQTLKDRDYITVSKNTVMVTEKGKTLVQAIAGTPLAKPDLTAKWEAYLIEIGQGKRSHLPFIERSKALAAHLVKHATAQSKTWQIEVATTSAITSPIGPCPQCQQPLVAHQKFYGCSGYRSGCKFSLPKQYCKKKISPATVKRLLTKGKSNLLKGFVSKQGNKFDAFLVLKDGKIAFDFAKDHSTKSV</sequence>
<dbReference type="GO" id="GO:0003677">
    <property type="term" value="F:DNA binding"/>
    <property type="evidence" value="ECO:0007669"/>
    <property type="project" value="UniProtKB-KW"/>
</dbReference>
<dbReference type="GO" id="GO:0003917">
    <property type="term" value="F:DNA topoisomerase type I (single strand cut, ATP-independent) activity"/>
    <property type="evidence" value="ECO:0007669"/>
    <property type="project" value="UniProtKB-EC"/>
</dbReference>